<reference evidence="3 4" key="1">
    <citation type="submission" date="2019-07" db="EMBL/GenBank/DDBJ databases">
        <title>The First High-Quality Draft Genome Sequence of the Causal Agent of the Current Panama Disease Epidemic.</title>
        <authorList>
            <person name="Warmington R.J."/>
            <person name="Kay W."/>
            <person name="Jeffries A."/>
            <person name="Bebber D."/>
            <person name="Moore K."/>
            <person name="Studholme D.J."/>
        </authorList>
    </citation>
    <scope>NUCLEOTIDE SEQUENCE [LARGE SCALE GENOMIC DNA]</scope>
    <source>
        <strain evidence="3 4">TR4</strain>
    </source>
</reference>
<gene>
    <name evidence="3" type="ORF">FocTR4_00003537</name>
</gene>
<feature type="compositionally biased region" description="Low complexity" evidence="2">
    <location>
        <begin position="236"/>
        <end position="245"/>
    </location>
</feature>
<name>A0A5C6T858_FUSOC</name>
<dbReference type="Proteomes" id="UP000321331">
    <property type="component" value="Unassembled WGS sequence"/>
</dbReference>
<organism evidence="3 4">
    <name type="scientific">Fusarium oxysporum f. sp. cubense</name>
    <dbReference type="NCBI Taxonomy" id="61366"/>
    <lineage>
        <taxon>Eukaryota</taxon>
        <taxon>Fungi</taxon>
        <taxon>Dikarya</taxon>
        <taxon>Ascomycota</taxon>
        <taxon>Pezizomycotina</taxon>
        <taxon>Sordariomycetes</taxon>
        <taxon>Hypocreomycetidae</taxon>
        <taxon>Hypocreales</taxon>
        <taxon>Nectriaceae</taxon>
        <taxon>Fusarium</taxon>
        <taxon>Fusarium oxysporum species complex</taxon>
    </lineage>
</organism>
<feature type="coiled-coil region" evidence="1">
    <location>
        <begin position="141"/>
        <end position="168"/>
    </location>
</feature>
<feature type="compositionally biased region" description="Basic and acidic residues" evidence="2">
    <location>
        <begin position="216"/>
        <end position="233"/>
    </location>
</feature>
<proteinExistence type="predicted"/>
<evidence type="ECO:0008006" key="5">
    <source>
        <dbReference type="Google" id="ProtNLM"/>
    </source>
</evidence>
<keyword evidence="1" id="KW-0175">Coiled coil</keyword>
<evidence type="ECO:0000313" key="3">
    <source>
        <dbReference type="EMBL" id="TXC07113.1"/>
    </source>
</evidence>
<feature type="region of interest" description="Disordered" evidence="2">
    <location>
        <begin position="205"/>
        <end position="245"/>
    </location>
</feature>
<protein>
    <recommendedName>
        <fullName evidence="5">Fungal N-terminal domain-containing protein</fullName>
    </recommendedName>
</protein>
<accession>A0A5C6T858</accession>
<comment type="caution">
    <text evidence="3">The sequence shown here is derived from an EMBL/GenBank/DDBJ whole genome shotgun (WGS) entry which is preliminary data.</text>
</comment>
<evidence type="ECO:0000256" key="2">
    <source>
        <dbReference type="SAM" id="MobiDB-lite"/>
    </source>
</evidence>
<sequence>MQGLKTVNDVYQGFKNQDQTLKELYEEIQQMRLHLISFENIVLKASNSGVPLPDGMSLDDVRATLSNAKKTLQILRYIFDYIKNTAERGGGRIKARLRVGLAWEKSAPTIEHLRKRMSTFATMMQTPTILLGMMNSYKDQGEVLTDHVLNLEDRIDELRRDAEDIQIRPNDFNLPWVDGQQAMTTMQDSKELACLAGKVLSSATTVGKSLDSEPELNSRKQNRDTRYQDHDGHQGSPNSNSHSSSVYNSVLKATATMSLIGVPLSSRQKDNIFNWRDNVIAEESDAGNPSVLNSGSTKGHRQILTAQPSGPCNEPNTVSEAAAHLITLDLEDLCSRVAVVFMKRMGNNKALQWIRDMRQQLLQSGHLDIAKSSANKDARLVLQAIFRTNPESTNKPNSNPFVSSPSLMDVRFNEGKKLYERGNLITAAPLLILFARDQRSRNEISGAYKGISHACRPETDRSLLCGKLLCQMDPFSYYGPRSLVCSRCKGKSAWPYLPMLFAHLALHKYSRGAIRLPRGFQHHAELAISECYSVLGHLAEDKLGTLAVASAVMQFMRERNATFCINNAPLGLDMTWAGSLPYFMSQQELMLDLAKTCPKRIDFFHELDDRTDPPALYERIHEMLIKNGGKLWRRQEDLPRNNTQTRFPVLELLVTSTPRLQWGVFGAADEIEYLMERILSEDSSFGWDLDELSCLIRMAILAEREEGGRKQW</sequence>
<dbReference type="EMBL" id="VMNF01000005">
    <property type="protein sequence ID" value="TXC07113.1"/>
    <property type="molecule type" value="Genomic_DNA"/>
</dbReference>
<evidence type="ECO:0000313" key="4">
    <source>
        <dbReference type="Proteomes" id="UP000321331"/>
    </source>
</evidence>
<evidence type="ECO:0000256" key="1">
    <source>
        <dbReference type="SAM" id="Coils"/>
    </source>
</evidence>
<dbReference type="AlphaFoldDB" id="A0A5C6T858"/>